<dbReference type="PANTHER" id="PTHR47739">
    <property type="entry name" value="TRNA1(VAL) (ADENINE(37)-N6)-METHYLTRANSFERASE"/>
    <property type="match status" value="1"/>
</dbReference>
<dbReference type="InterPro" id="IPR007848">
    <property type="entry name" value="Small_mtfrase_dom"/>
</dbReference>
<comment type="function">
    <text evidence="6">Specifically methylates the adenine in position 37 of tRNA(1)(Val) (anticodon cmo5UAC).</text>
</comment>
<dbReference type="Gene3D" id="3.40.50.150">
    <property type="entry name" value="Vaccinia Virus protein VP39"/>
    <property type="match status" value="1"/>
</dbReference>
<dbReference type="InterPro" id="IPR022882">
    <property type="entry name" value="tRNA_adenine-N6_MeTrfase"/>
</dbReference>
<evidence type="ECO:0000313" key="9">
    <source>
        <dbReference type="Proteomes" id="UP000295763"/>
    </source>
</evidence>
<dbReference type="EMBL" id="SLYB01000023">
    <property type="protein sequence ID" value="TCP93234.1"/>
    <property type="molecule type" value="Genomic_DNA"/>
</dbReference>
<reference evidence="8 9" key="1">
    <citation type="submission" date="2019-03" db="EMBL/GenBank/DDBJ databases">
        <title>Genomic Encyclopedia of Type Strains, Phase IV (KMG-IV): sequencing the most valuable type-strain genomes for metagenomic binning, comparative biology and taxonomic classification.</title>
        <authorList>
            <person name="Goeker M."/>
        </authorList>
    </citation>
    <scope>NUCLEOTIDE SEQUENCE [LARGE SCALE GENOMIC DNA]</scope>
    <source>
        <strain evidence="8 9">DSM 28404</strain>
    </source>
</reference>
<dbReference type="GO" id="GO:0016430">
    <property type="term" value="F:tRNA (adenine-N6)-methyltransferase activity"/>
    <property type="evidence" value="ECO:0007669"/>
    <property type="project" value="UniProtKB-UniRule"/>
</dbReference>
<name>A0A4R2SXP1_9PAST</name>
<comment type="similarity">
    <text evidence="6">Belongs to the methyltransferase superfamily. tRNA (adenine-N(6)-)-methyltransferase family.</text>
</comment>
<protein>
    <recommendedName>
        <fullName evidence="6">tRNA1(Val) (adenine(37)-N6)-methyltransferase</fullName>
        <ecNumber evidence="6">2.1.1.223</ecNumber>
    </recommendedName>
    <alternativeName>
        <fullName evidence="6">tRNA m6A37 methyltransferase</fullName>
    </alternativeName>
</protein>
<dbReference type="GO" id="GO:0032259">
    <property type="term" value="P:methylation"/>
    <property type="evidence" value="ECO:0007669"/>
    <property type="project" value="UniProtKB-KW"/>
</dbReference>
<gene>
    <name evidence="8" type="ORF">EDC44_12334</name>
</gene>
<sequence length="234" mass="26562">MSGFTFKQFHINQDRCAMKVGTDGILLGSWANAAMATQILDLGSGTGLIPLMLAQRNRTAQISGVELDEPAFLQAKENIEQSIFADQICLYHQNIAEFAQKCGKKFDLITANPPYFAQGCDCRDPQRDLARYTRLSHLQWLRTAESLLTEQGKICFVLPFTVGELLKTQLKHTALFCVKQCNVITKIGKVPQRVLLEFARQYCALDLSELVIYNEQNQYTDEFVTLTKDFYLKF</sequence>
<dbReference type="GO" id="GO:0008033">
    <property type="term" value="P:tRNA processing"/>
    <property type="evidence" value="ECO:0007669"/>
    <property type="project" value="UniProtKB-UniRule"/>
</dbReference>
<dbReference type="RefSeq" id="WP_131978174.1">
    <property type="nucleotide sequence ID" value="NZ_SLYB01000023.1"/>
</dbReference>
<keyword evidence="2 6" id="KW-0489">Methyltransferase</keyword>
<organism evidence="8 9">
    <name type="scientific">Cricetibacter osteomyelitidis</name>
    <dbReference type="NCBI Taxonomy" id="1521931"/>
    <lineage>
        <taxon>Bacteria</taxon>
        <taxon>Pseudomonadati</taxon>
        <taxon>Pseudomonadota</taxon>
        <taxon>Gammaproteobacteria</taxon>
        <taxon>Pasteurellales</taxon>
        <taxon>Pasteurellaceae</taxon>
        <taxon>Cricetibacter</taxon>
    </lineage>
</organism>
<dbReference type="InterPro" id="IPR050210">
    <property type="entry name" value="tRNA_Adenine-N(6)_MTase"/>
</dbReference>
<feature type="domain" description="Methyltransferase small" evidence="7">
    <location>
        <begin position="33"/>
        <end position="157"/>
    </location>
</feature>
<evidence type="ECO:0000256" key="3">
    <source>
        <dbReference type="ARBA" id="ARBA00022679"/>
    </source>
</evidence>
<evidence type="ECO:0000256" key="4">
    <source>
        <dbReference type="ARBA" id="ARBA00022691"/>
    </source>
</evidence>
<evidence type="ECO:0000256" key="2">
    <source>
        <dbReference type="ARBA" id="ARBA00022603"/>
    </source>
</evidence>
<evidence type="ECO:0000256" key="5">
    <source>
        <dbReference type="ARBA" id="ARBA00022694"/>
    </source>
</evidence>
<comment type="catalytic activity">
    <reaction evidence="6">
        <text>adenosine(37) in tRNA1(Val) + S-adenosyl-L-methionine = N(6)-methyladenosine(37) in tRNA1(Val) + S-adenosyl-L-homocysteine + H(+)</text>
        <dbReference type="Rhea" id="RHEA:43160"/>
        <dbReference type="Rhea" id="RHEA-COMP:10369"/>
        <dbReference type="Rhea" id="RHEA-COMP:10370"/>
        <dbReference type="ChEBI" id="CHEBI:15378"/>
        <dbReference type="ChEBI" id="CHEBI:57856"/>
        <dbReference type="ChEBI" id="CHEBI:59789"/>
        <dbReference type="ChEBI" id="CHEBI:74411"/>
        <dbReference type="ChEBI" id="CHEBI:74449"/>
        <dbReference type="EC" id="2.1.1.223"/>
    </reaction>
</comment>
<dbReference type="SUPFAM" id="SSF53335">
    <property type="entry name" value="S-adenosyl-L-methionine-dependent methyltransferases"/>
    <property type="match status" value="1"/>
</dbReference>
<evidence type="ECO:0000259" key="7">
    <source>
        <dbReference type="Pfam" id="PF05175"/>
    </source>
</evidence>
<evidence type="ECO:0000256" key="6">
    <source>
        <dbReference type="HAMAP-Rule" id="MF_01872"/>
    </source>
</evidence>
<dbReference type="CDD" id="cd02440">
    <property type="entry name" value="AdoMet_MTases"/>
    <property type="match status" value="1"/>
</dbReference>
<dbReference type="Proteomes" id="UP000295763">
    <property type="component" value="Unassembled WGS sequence"/>
</dbReference>
<keyword evidence="9" id="KW-1185">Reference proteome</keyword>
<evidence type="ECO:0000313" key="8">
    <source>
        <dbReference type="EMBL" id="TCP93234.1"/>
    </source>
</evidence>
<dbReference type="AlphaFoldDB" id="A0A4R2SXP1"/>
<evidence type="ECO:0000256" key="1">
    <source>
        <dbReference type="ARBA" id="ARBA00022490"/>
    </source>
</evidence>
<keyword evidence="1 6" id="KW-0963">Cytoplasm</keyword>
<comment type="caution">
    <text evidence="8">The sequence shown here is derived from an EMBL/GenBank/DDBJ whole genome shotgun (WGS) entry which is preliminary data.</text>
</comment>
<dbReference type="OrthoDB" id="5383291at2"/>
<dbReference type="InterPro" id="IPR029063">
    <property type="entry name" value="SAM-dependent_MTases_sf"/>
</dbReference>
<dbReference type="Pfam" id="PF05175">
    <property type="entry name" value="MTS"/>
    <property type="match status" value="1"/>
</dbReference>
<proteinExistence type="inferred from homology"/>
<dbReference type="PANTHER" id="PTHR47739:SF1">
    <property type="entry name" value="TRNA1(VAL) (ADENINE(37)-N6)-METHYLTRANSFERASE"/>
    <property type="match status" value="1"/>
</dbReference>
<keyword evidence="4 6" id="KW-0949">S-adenosyl-L-methionine</keyword>
<dbReference type="GO" id="GO:0005737">
    <property type="term" value="C:cytoplasm"/>
    <property type="evidence" value="ECO:0007669"/>
    <property type="project" value="UniProtKB-SubCell"/>
</dbReference>
<dbReference type="PRINTS" id="PR00507">
    <property type="entry name" value="N12N6MTFRASE"/>
</dbReference>
<dbReference type="HAMAP" id="MF_01872">
    <property type="entry name" value="tRNA_methyltr_YfiC"/>
    <property type="match status" value="1"/>
</dbReference>
<keyword evidence="5 6" id="KW-0819">tRNA processing</keyword>
<keyword evidence="3 6" id="KW-0808">Transferase</keyword>
<accession>A0A4R2SXP1</accession>
<dbReference type="EC" id="2.1.1.223" evidence="6"/>
<comment type="subcellular location">
    <subcellularLocation>
        <location evidence="6">Cytoplasm</location>
    </subcellularLocation>
</comment>